<dbReference type="Pfam" id="PF02214">
    <property type="entry name" value="BTB_2"/>
    <property type="match status" value="1"/>
</dbReference>
<dbReference type="PRINTS" id="PR01496">
    <property type="entry name" value="SHAKERCHANEL"/>
</dbReference>
<dbReference type="FunFam" id="1.20.120.350:FF:000074">
    <property type="entry name" value="SHaW family of potassium channels"/>
    <property type="match status" value="1"/>
</dbReference>
<feature type="transmembrane region" description="Helical" evidence="12">
    <location>
        <begin position="476"/>
        <end position="504"/>
    </location>
</feature>
<keyword evidence="8 12" id="KW-1133">Transmembrane helix</keyword>
<dbReference type="GO" id="GO:0051260">
    <property type="term" value="P:protein homooligomerization"/>
    <property type="evidence" value="ECO:0007669"/>
    <property type="project" value="InterPro"/>
</dbReference>
<evidence type="ECO:0000259" key="13">
    <source>
        <dbReference type="Pfam" id="PF00520"/>
    </source>
</evidence>
<evidence type="ECO:0000256" key="8">
    <source>
        <dbReference type="ARBA" id="ARBA00022989"/>
    </source>
</evidence>
<keyword evidence="11" id="KW-0407">Ion channel</keyword>
<dbReference type="InterPro" id="IPR003968">
    <property type="entry name" value="K_chnl_volt-dep_Kv"/>
</dbReference>
<dbReference type="InterPro" id="IPR003972">
    <property type="entry name" value="K_chnl_volt-dep_Kv1"/>
</dbReference>
<evidence type="ECO:0000256" key="5">
    <source>
        <dbReference type="ARBA" id="ARBA00022826"/>
    </source>
</evidence>
<organism evidence="15 16">
    <name type="scientific">Petromyzon marinus</name>
    <name type="common">Sea lamprey</name>
    <dbReference type="NCBI Taxonomy" id="7757"/>
    <lineage>
        <taxon>Eukaryota</taxon>
        <taxon>Metazoa</taxon>
        <taxon>Chordata</taxon>
        <taxon>Craniata</taxon>
        <taxon>Vertebrata</taxon>
        <taxon>Cyclostomata</taxon>
        <taxon>Hyperoartia</taxon>
        <taxon>Petromyzontiformes</taxon>
        <taxon>Petromyzontidae</taxon>
        <taxon>Petromyzon</taxon>
    </lineage>
</organism>
<name>A0AAJ7SW22_PETMA</name>
<dbReference type="Gene3D" id="1.20.120.350">
    <property type="entry name" value="Voltage-gated potassium channels. Chain C"/>
    <property type="match status" value="1"/>
</dbReference>
<dbReference type="KEGG" id="pmrn:116940212"/>
<evidence type="ECO:0000256" key="3">
    <source>
        <dbReference type="ARBA" id="ARBA00022538"/>
    </source>
</evidence>
<protein>
    <submittedName>
        <fullName evidence="16">Potassium voltage-gated channel subfamily A member 7-like</fullName>
    </submittedName>
</protein>
<dbReference type="PRINTS" id="PR01491">
    <property type="entry name" value="KVCHANNEL"/>
</dbReference>
<gene>
    <name evidence="16" type="primary">LOC116940212</name>
</gene>
<feature type="domain" description="Ion transport" evidence="13">
    <location>
        <begin position="200"/>
        <end position="304"/>
    </location>
</feature>
<keyword evidence="5" id="KW-0631">Potassium channel</keyword>
<dbReference type="GO" id="GO:0005251">
    <property type="term" value="F:delayed rectifier potassium channel activity"/>
    <property type="evidence" value="ECO:0007669"/>
    <property type="project" value="TreeGrafter"/>
</dbReference>
<feature type="transmembrane region" description="Helical" evidence="12">
    <location>
        <begin position="415"/>
        <end position="436"/>
    </location>
</feature>
<dbReference type="PRINTS" id="PR00169">
    <property type="entry name" value="KCHANNEL"/>
</dbReference>
<evidence type="ECO:0000256" key="2">
    <source>
        <dbReference type="ARBA" id="ARBA00022448"/>
    </source>
</evidence>
<comment type="subcellular location">
    <subcellularLocation>
        <location evidence="1">Membrane</location>
        <topology evidence="1">Multi-pass membrane protein</topology>
    </subcellularLocation>
</comment>
<evidence type="ECO:0000256" key="12">
    <source>
        <dbReference type="SAM" id="Phobius"/>
    </source>
</evidence>
<dbReference type="Gene3D" id="1.10.287.70">
    <property type="match status" value="1"/>
</dbReference>
<dbReference type="InterPro" id="IPR028325">
    <property type="entry name" value="VG_K_chnl"/>
</dbReference>
<dbReference type="Gene3D" id="3.30.710.10">
    <property type="entry name" value="Potassium Channel Kv1.1, Chain A"/>
    <property type="match status" value="1"/>
</dbReference>
<dbReference type="FunFam" id="1.10.287.70:FF:000002">
    <property type="entry name" value="Potassium voltage-gated channel subfamily a member"/>
    <property type="match status" value="1"/>
</dbReference>
<dbReference type="RefSeq" id="XP_032805547.1">
    <property type="nucleotide sequence ID" value="XM_032949656.1"/>
</dbReference>
<evidence type="ECO:0000256" key="9">
    <source>
        <dbReference type="ARBA" id="ARBA00023065"/>
    </source>
</evidence>
<dbReference type="InterPro" id="IPR027359">
    <property type="entry name" value="Volt_channel_dom_sf"/>
</dbReference>
<keyword evidence="7" id="KW-0630">Potassium</keyword>
<keyword evidence="10 12" id="KW-0472">Membrane</keyword>
<evidence type="ECO:0000313" key="16">
    <source>
        <dbReference type="RefSeq" id="XP_032805547.1"/>
    </source>
</evidence>
<accession>A0AAJ7SW22</accession>
<keyword evidence="6" id="KW-0851">Voltage-gated channel</keyword>
<feature type="domain" description="Potassium channel tetramerisation-type BTB" evidence="14">
    <location>
        <begin position="66"/>
        <end position="155"/>
    </location>
</feature>
<evidence type="ECO:0000256" key="11">
    <source>
        <dbReference type="ARBA" id="ARBA00023303"/>
    </source>
</evidence>
<evidence type="ECO:0000259" key="14">
    <source>
        <dbReference type="Pfam" id="PF02214"/>
    </source>
</evidence>
<dbReference type="PANTHER" id="PTHR11537:SF113">
    <property type="entry name" value="POTASSIUM VOLTAGE-GATED CHANNEL PROTEIN SHAKER"/>
    <property type="match status" value="1"/>
</dbReference>
<dbReference type="GO" id="GO:0008076">
    <property type="term" value="C:voltage-gated potassium channel complex"/>
    <property type="evidence" value="ECO:0007669"/>
    <property type="project" value="InterPro"/>
</dbReference>
<dbReference type="PANTHER" id="PTHR11537">
    <property type="entry name" value="VOLTAGE-GATED POTASSIUM CHANNEL"/>
    <property type="match status" value="1"/>
</dbReference>
<evidence type="ECO:0000256" key="10">
    <source>
        <dbReference type="ARBA" id="ARBA00023136"/>
    </source>
</evidence>
<keyword evidence="4 12" id="KW-0812">Transmembrane</keyword>
<evidence type="ECO:0000313" key="15">
    <source>
        <dbReference type="Proteomes" id="UP001318040"/>
    </source>
</evidence>
<dbReference type="AlphaFoldDB" id="A0AAJ7SW22"/>
<dbReference type="InterPro" id="IPR011333">
    <property type="entry name" value="SKP1/BTB/POZ_sf"/>
</dbReference>
<keyword evidence="9" id="KW-0406">Ion transport</keyword>
<evidence type="ECO:0000256" key="7">
    <source>
        <dbReference type="ARBA" id="ARBA00022958"/>
    </source>
</evidence>
<sequence length="549" mass="60167">MEHSSPVAGAARGRLSLVRAEGDGAWMTAGLKCDAALKQSCFETLALDSSVSGGGSGAEARMGDRVCINVSGARFETRRATLARFPATLLGNAHRLARHYDAQQNEYFFERHRDSFAAILHFYQSSGRLQRPTMVPIDIFWDEIRYFDLGDKVLSQLREEEGMDPTEDLVNPNAMPVHTRGFHSHLWLLFESPESSNAARVIAIVSVFVIVVSIVIFCLETLPEFREEETHFKQGLAGNTTDTTNVVDPFFLVETTCMVWFSFEFIVRLIACPCKPTFIRDLMNVIDLIAILPYFITLITDLTGSMVPEYVSEAATTTNAYSSVATSLATASPGTADSISEIVPAGGLPSVTGNNGRGGTVTAGTGSSGSGGQTMSLAIIRVVRLVRVFRIFKLSRHSKGLQILGQTLKASMRELGLLIFFLFIGVILFSSAAYFVEADDPDSHFTSIPDAFWWAVVTMTTVGYGDMRPITLGGKIVGSLCAIAGVLTVALPVPVIVSNFNFFYQRERDRPEAKESFLLELDDTHMDASDQEDGDSEYGVYENHVETDF</sequence>
<dbReference type="Pfam" id="PF00520">
    <property type="entry name" value="Ion_trans"/>
    <property type="match status" value="2"/>
</dbReference>
<dbReference type="SUPFAM" id="SSF81324">
    <property type="entry name" value="Voltage-gated potassium channels"/>
    <property type="match status" value="1"/>
</dbReference>
<dbReference type="GO" id="GO:0001508">
    <property type="term" value="P:action potential"/>
    <property type="evidence" value="ECO:0007669"/>
    <property type="project" value="TreeGrafter"/>
</dbReference>
<proteinExistence type="predicted"/>
<evidence type="ECO:0000256" key="1">
    <source>
        <dbReference type="ARBA" id="ARBA00004141"/>
    </source>
</evidence>
<feature type="transmembrane region" description="Helical" evidence="12">
    <location>
        <begin position="250"/>
        <end position="270"/>
    </location>
</feature>
<dbReference type="InterPro" id="IPR005821">
    <property type="entry name" value="Ion_trans_dom"/>
</dbReference>
<evidence type="ECO:0000256" key="6">
    <source>
        <dbReference type="ARBA" id="ARBA00022882"/>
    </source>
</evidence>
<feature type="domain" description="Ion transport" evidence="13">
    <location>
        <begin position="374"/>
        <end position="507"/>
    </location>
</feature>
<dbReference type="SUPFAM" id="SSF54695">
    <property type="entry name" value="POZ domain"/>
    <property type="match status" value="1"/>
</dbReference>
<keyword evidence="3" id="KW-0633">Potassium transport</keyword>
<dbReference type="Proteomes" id="UP001318040">
    <property type="component" value="Chromosome 8"/>
</dbReference>
<keyword evidence="2" id="KW-0813">Transport</keyword>
<dbReference type="InterPro" id="IPR003131">
    <property type="entry name" value="T1-type_BTB"/>
</dbReference>
<feature type="transmembrane region" description="Helical" evidence="12">
    <location>
        <begin position="201"/>
        <end position="222"/>
    </location>
</feature>
<keyword evidence="15" id="KW-1185">Reference proteome</keyword>
<evidence type="ECO:0000256" key="4">
    <source>
        <dbReference type="ARBA" id="ARBA00022692"/>
    </source>
</evidence>
<reference evidence="16" key="1">
    <citation type="submission" date="2025-08" db="UniProtKB">
        <authorList>
            <consortium name="RefSeq"/>
        </authorList>
    </citation>
    <scope>IDENTIFICATION</scope>
    <source>
        <tissue evidence="16">Sperm</tissue>
    </source>
</reference>